<dbReference type="GO" id="GO:0005737">
    <property type="term" value="C:cytoplasm"/>
    <property type="evidence" value="ECO:0007669"/>
    <property type="project" value="UniProtKB-SubCell"/>
</dbReference>
<dbReference type="InterPro" id="IPR008471">
    <property type="entry name" value="MnmC-like_methylTransf"/>
</dbReference>
<keyword evidence="14" id="KW-1185">Reference proteome</keyword>
<evidence type="ECO:0000313" key="14">
    <source>
        <dbReference type="Proteomes" id="UP001409585"/>
    </source>
</evidence>
<keyword evidence="8 10" id="KW-0560">Oxidoreductase</keyword>
<keyword evidence="5 10" id="KW-0949">S-adenosyl-L-methionine</keyword>
<name>A0AAV3U6N0_9ALTE</name>
<dbReference type="NCBIfam" id="NF002481">
    <property type="entry name" value="PRK01747.1-2"/>
    <property type="match status" value="1"/>
</dbReference>
<dbReference type="GO" id="GO:0002097">
    <property type="term" value="P:tRNA wobble base modification"/>
    <property type="evidence" value="ECO:0007669"/>
    <property type="project" value="UniProtKB-UniRule"/>
</dbReference>
<dbReference type="Gene3D" id="3.30.9.10">
    <property type="entry name" value="D-Amino Acid Oxidase, subunit A, domain 2"/>
    <property type="match status" value="1"/>
</dbReference>
<evidence type="ECO:0000256" key="4">
    <source>
        <dbReference type="ARBA" id="ARBA00022679"/>
    </source>
</evidence>
<comment type="subcellular location">
    <subcellularLocation>
        <location evidence="10">Cytoplasm</location>
    </subcellularLocation>
</comment>
<keyword evidence="1 10" id="KW-0963">Cytoplasm</keyword>
<feature type="region of interest" description="FAD-dependent cmnm(5)s(2)U34 oxidoreductase" evidence="10">
    <location>
        <begin position="286"/>
        <end position="693"/>
    </location>
</feature>
<dbReference type="SUPFAM" id="SSF54373">
    <property type="entry name" value="FAD-linked reductases, C-terminal domain"/>
    <property type="match status" value="1"/>
</dbReference>
<evidence type="ECO:0000259" key="12">
    <source>
        <dbReference type="Pfam" id="PF05430"/>
    </source>
</evidence>
<keyword evidence="2 10" id="KW-0489">Methyltransferase</keyword>
<keyword evidence="4 10" id="KW-0808">Transferase</keyword>
<dbReference type="EMBL" id="BAABLX010000029">
    <property type="protein sequence ID" value="GAA4951362.1"/>
    <property type="molecule type" value="Genomic_DNA"/>
</dbReference>
<dbReference type="NCBIfam" id="NF033855">
    <property type="entry name" value="tRNA_MNMC2"/>
    <property type="match status" value="1"/>
</dbReference>
<sequence>MTTPKDANQPITTADLTWDDNGQPLSNYFGDVYFSRHNGLAETQHVFLQHNHLAQRFSQCTSDTPFTIGETGFGSGLNFLAAWQLWQQTAPSLARLHFVSVERFPLSHGDLVKALSLWPQLQPLAQQLIAAYPKALYPGVHRLGFGPVSLTLILDEAAAGFTQLLASHHPDFDHGFAGFAVDAWFLDGFAPAKNPDMWRPELFASLARLSRLGTTLATFTAAGVVKRGLQAVGFDIEKVPGFGKKREMIRAVRSNIKATPEPPLASPLAWQAGAKVAAPVTTVAVIGAGLAGCHTAAALARRGVHIHLYDRHPAPAQEASGNPQGVVYAKLSPQPGNQGDFNCLALLYAQRHYQSFWDCDTQDFGDQCGVLQLANEKQVKTYTAIAKRLGQQGLVHWLNHQQTQQQAGVTTSAPGLWFPQSGWLYPQKVCAELIRPAAVTSFYNTEIGRLEPLPGHHQCSDQPQWRLANTEGQHLGDYHSVVVACANQARVLSPTAHLPLKPVRGQVSLVPATKQSRQLSSVVCSEGYIAPSYLNDQGLASHCLGATFDPKSCDMQPRREDQRRNLDAATAMLPEINRQWPREVDNWSARVALRATSPDYLPLVGPVADVPAMETAFASLRKNARQAVASPGHFLPGLYANLGHGSRGLTYTPLCAELLAAHLLGEPPPLGFTLNQALHPARFIIRELIRNQR</sequence>
<comment type="caution">
    <text evidence="13">The sequence shown here is derived from an EMBL/GenBank/DDBJ whole genome shotgun (WGS) entry which is preliminary data.</text>
</comment>
<dbReference type="EC" id="2.1.1.61" evidence="10"/>
<evidence type="ECO:0000256" key="8">
    <source>
        <dbReference type="ARBA" id="ARBA00023002"/>
    </source>
</evidence>
<proteinExistence type="inferred from homology"/>
<evidence type="ECO:0000259" key="11">
    <source>
        <dbReference type="Pfam" id="PF01266"/>
    </source>
</evidence>
<evidence type="ECO:0000256" key="10">
    <source>
        <dbReference type="HAMAP-Rule" id="MF_01102"/>
    </source>
</evidence>
<dbReference type="PANTHER" id="PTHR13847:SF283">
    <property type="entry name" value="TRNA 5-METHYLAMINOMETHYL-2-THIOURIDINE BIOSYNTHESIS BIFUNCTIONAL PROTEIN MNMC"/>
    <property type="match status" value="1"/>
</dbReference>
<dbReference type="GO" id="GO:0004808">
    <property type="term" value="F:tRNA (5-methylaminomethyl-2-thiouridylate)(34)-methyltransferase activity"/>
    <property type="evidence" value="ECO:0007669"/>
    <property type="project" value="UniProtKB-EC"/>
</dbReference>
<keyword evidence="3 10" id="KW-0285">Flavoprotein</keyword>
<dbReference type="SUPFAM" id="SSF51905">
    <property type="entry name" value="FAD/NAD(P)-binding domain"/>
    <property type="match status" value="1"/>
</dbReference>
<dbReference type="NCBIfam" id="TIGR03197">
    <property type="entry name" value="MnmC_Cterm"/>
    <property type="match status" value="1"/>
</dbReference>
<dbReference type="InterPro" id="IPR017610">
    <property type="entry name" value="tRNA_S-uridine_synth_MnmC_C"/>
</dbReference>
<organism evidence="13 14">
    <name type="scientific">Halioxenophilus aromaticivorans</name>
    <dbReference type="NCBI Taxonomy" id="1306992"/>
    <lineage>
        <taxon>Bacteria</taxon>
        <taxon>Pseudomonadati</taxon>
        <taxon>Pseudomonadota</taxon>
        <taxon>Gammaproteobacteria</taxon>
        <taxon>Alteromonadales</taxon>
        <taxon>Alteromonadaceae</taxon>
        <taxon>Halioxenophilus</taxon>
    </lineage>
</organism>
<dbReference type="EC" id="1.5.-.-" evidence="10"/>
<keyword evidence="9 10" id="KW-0511">Multifunctional enzyme</keyword>
<keyword evidence="6 10" id="KW-0819">tRNA processing</keyword>
<evidence type="ECO:0000256" key="3">
    <source>
        <dbReference type="ARBA" id="ARBA00022630"/>
    </source>
</evidence>
<feature type="domain" description="MnmC-like methyltransferase" evidence="12">
    <location>
        <begin position="119"/>
        <end position="253"/>
    </location>
</feature>
<dbReference type="InterPro" id="IPR023032">
    <property type="entry name" value="tRNA_MAMT_biosynth_bifunc_MnmC"/>
</dbReference>
<evidence type="ECO:0000256" key="5">
    <source>
        <dbReference type="ARBA" id="ARBA00022691"/>
    </source>
</evidence>
<evidence type="ECO:0000256" key="2">
    <source>
        <dbReference type="ARBA" id="ARBA00022603"/>
    </source>
</evidence>
<dbReference type="Gene3D" id="3.40.50.150">
    <property type="entry name" value="Vaccinia Virus protein VP39"/>
    <property type="match status" value="1"/>
</dbReference>
<evidence type="ECO:0000256" key="6">
    <source>
        <dbReference type="ARBA" id="ARBA00022694"/>
    </source>
</evidence>
<dbReference type="InterPro" id="IPR029063">
    <property type="entry name" value="SAM-dependent_MTases_sf"/>
</dbReference>
<dbReference type="GO" id="GO:0050660">
    <property type="term" value="F:flavin adenine dinucleotide binding"/>
    <property type="evidence" value="ECO:0007669"/>
    <property type="project" value="UniProtKB-UniRule"/>
</dbReference>
<comment type="function">
    <text evidence="10">Catalyzes the last two steps in the biosynthesis of 5-methylaminomethyl-2-thiouridine (mnm(5)s(2)U) at the wobble position (U34) in tRNA. Catalyzes the FAD-dependent demodification of cmnm(5)s(2)U34 to nm(5)s(2)U34, followed by the transfer of a methyl group from S-adenosyl-L-methionine to nm(5)s(2)U34, to form mnm(5)s(2)U34.</text>
</comment>
<keyword evidence="7 10" id="KW-0274">FAD</keyword>
<comment type="cofactor">
    <cofactor evidence="10">
        <name>FAD</name>
        <dbReference type="ChEBI" id="CHEBI:57692"/>
    </cofactor>
</comment>
<dbReference type="RefSeq" id="WP_345425352.1">
    <property type="nucleotide sequence ID" value="NZ_AP031496.1"/>
</dbReference>
<reference evidence="14" key="1">
    <citation type="journal article" date="2019" name="Int. J. Syst. Evol. Microbiol.">
        <title>The Global Catalogue of Microorganisms (GCM) 10K type strain sequencing project: providing services to taxonomists for standard genome sequencing and annotation.</title>
        <authorList>
            <consortium name="The Broad Institute Genomics Platform"/>
            <consortium name="The Broad Institute Genome Sequencing Center for Infectious Disease"/>
            <person name="Wu L."/>
            <person name="Ma J."/>
        </authorList>
    </citation>
    <scope>NUCLEOTIDE SEQUENCE [LARGE SCALE GENOMIC DNA]</scope>
    <source>
        <strain evidence="14">JCM 19134</strain>
    </source>
</reference>
<dbReference type="AlphaFoldDB" id="A0AAV3U6N0"/>
<comment type="similarity">
    <text evidence="10">In the C-terminal section; belongs to the DAO family.</text>
</comment>
<evidence type="ECO:0000313" key="13">
    <source>
        <dbReference type="EMBL" id="GAA4951362.1"/>
    </source>
</evidence>
<evidence type="ECO:0000256" key="9">
    <source>
        <dbReference type="ARBA" id="ARBA00023268"/>
    </source>
</evidence>
<dbReference type="InterPro" id="IPR047785">
    <property type="entry name" value="tRNA_MNMC2"/>
</dbReference>
<dbReference type="InterPro" id="IPR036188">
    <property type="entry name" value="FAD/NAD-bd_sf"/>
</dbReference>
<dbReference type="InterPro" id="IPR006076">
    <property type="entry name" value="FAD-dep_OxRdtase"/>
</dbReference>
<protein>
    <recommendedName>
        <fullName evidence="10">tRNA 5-methylaminomethyl-2-thiouridine biosynthesis bifunctional protein MnmC</fullName>
        <shortName evidence="10">tRNA mnm(5)s(2)U biosynthesis bifunctional protein</shortName>
    </recommendedName>
    <domain>
        <recommendedName>
            <fullName evidence="10">tRNA (mnm(5)s(2)U34)-methyltransferase</fullName>
            <ecNumber evidence="10">2.1.1.61</ecNumber>
        </recommendedName>
    </domain>
    <domain>
        <recommendedName>
            <fullName evidence="10">FAD-dependent cmnm(5)s(2)U34 oxidoreductase</fullName>
            <ecNumber evidence="10">1.5.-.-</ecNumber>
        </recommendedName>
    </domain>
</protein>
<dbReference type="GO" id="GO:0016645">
    <property type="term" value="F:oxidoreductase activity, acting on the CH-NH group of donors"/>
    <property type="evidence" value="ECO:0007669"/>
    <property type="project" value="InterPro"/>
</dbReference>
<dbReference type="Gene3D" id="3.50.50.60">
    <property type="entry name" value="FAD/NAD(P)-binding domain"/>
    <property type="match status" value="1"/>
</dbReference>
<dbReference type="PANTHER" id="PTHR13847">
    <property type="entry name" value="SARCOSINE DEHYDROGENASE-RELATED"/>
    <property type="match status" value="1"/>
</dbReference>
<gene>
    <name evidence="10 13" type="primary">mnmC</name>
    <name evidence="13" type="ORF">GCM10025791_34780</name>
</gene>
<accession>A0AAV3U6N0</accession>
<dbReference type="Proteomes" id="UP001409585">
    <property type="component" value="Unassembled WGS sequence"/>
</dbReference>
<dbReference type="Pfam" id="PF05430">
    <property type="entry name" value="Methyltransf_30"/>
    <property type="match status" value="1"/>
</dbReference>
<dbReference type="Pfam" id="PF01266">
    <property type="entry name" value="DAO"/>
    <property type="match status" value="1"/>
</dbReference>
<dbReference type="GO" id="GO:0032259">
    <property type="term" value="P:methylation"/>
    <property type="evidence" value="ECO:0007669"/>
    <property type="project" value="UniProtKB-KW"/>
</dbReference>
<feature type="domain" description="FAD dependent oxidoreductase" evidence="11">
    <location>
        <begin position="283"/>
        <end position="661"/>
    </location>
</feature>
<comment type="catalytic activity">
    <reaction evidence="10">
        <text>5-aminomethyl-2-thiouridine(34) in tRNA + S-adenosyl-L-methionine = 5-methylaminomethyl-2-thiouridine(34) in tRNA + S-adenosyl-L-homocysteine + H(+)</text>
        <dbReference type="Rhea" id="RHEA:19569"/>
        <dbReference type="Rhea" id="RHEA-COMP:10195"/>
        <dbReference type="Rhea" id="RHEA-COMP:10197"/>
        <dbReference type="ChEBI" id="CHEBI:15378"/>
        <dbReference type="ChEBI" id="CHEBI:57856"/>
        <dbReference type="ChEBI" id="CHEBI:59789"/>
        <dbReference type="ChEBI" id="CHEBI:74454"/>
        <dbReference type="ChEBI" id="CHEBI:74455"/>
        <dbReference type="EC" id="2.1.1.61"/>
    </reaction>
</comment>
<feature type="region of interest" description="tRNA (mnm(5)s(2)U34)-methyltransferase" evidence="10">
    <location>
        <begin position="1"/>
        <end position="254"/>
    </location>
</feature>
<comment type="similarity">
    <text evidence="10">In the N-terminal section; belongs to the methyltransferase superfamily. tRNA (mnm(5)s(2)U34)-methyltransferase family.</text>
</comment>
<dbReference type="HAMAP" id="MF_01102">
    <property type="entry name" value="MnmC"/>
    <property type="match status" value="1"/>
</dbReference>
<evidence type="ECO:0000256" key="1">
    <source>
        <dbReference type="ARBA" id="ARBA00022490"/>
    </source>
</evidence>
<evidence type="ECO:0000256" key="7">
    <source>
        <dbReference type="ARBA" id="ARBA00022827"/>
    </source>
</evidence>